<dbReference type="GO" id="GO:1990904">
    <property type="term" value="C:ribonucleoprotein complex"/>
    <property type="evidence" value="ECO:0007669"/>
    <property type="project" value="UniProtKB-KW"/>
</dbReference>
<dbReference type="Pfam" id="PF00076">
    <property type="entry name" value="RRM_1"/>
    <property type="match status" value="2"/>
</dbReference>
<dbReference type="InterPro" id="IPR012677">
    <property type="entry name" value="Nucleotide-bd_a/b_plait_sf"/>
</dbReference>
<dbReference type="SUPFAM" id="SSF54928">
    <property type="entry name" value="RNA-binding domain, RBD"/>
    <property type="match status" value="1"/>
</dbReference>
<evidence type="ECO:0000256" key="1">
    <source>
        <dbReference type="ARBA" id="ARBA00022884"/>
    </source>
</evidence>
<dbReference type="CDD" id="cd00590">
    <property type="entry name" value="RRM_SF"/>
    <property type="match status" value="1"/>
</dbReference>
<protein>
    <submittedName>
        <fullName evidence="4">Heterogeneous nuclear ribonucleoprotein 27C</fullName>
    </submittedName>
</protein>
<dbReference type="Gene3D" id="3.30.70.330">
    <property type="match status" value="2"/>
</dbReference>
<dbReference type="OrthoDB" id="2196320at2759"/>
<accession>R0MCH9</accession>
<dbReference type="AlphaFoldDB" id="R0MCH9"/>
<evidence type="ECO:0000256" key="2">
    <source>
        <dbReference type="PROSITE-ProRule" id="PRU00176"/>
    </source>
</evidence>
<dbReference type="PANTHER" id="PTHR23236:SF11">
    <property type="entry name" value="EUKARYOTIC TRANSLATION INITIATION FACTOR 4H"/>
    <property type="match status" value="1"/>
</dbReference>
<dbReference type="Proteomes" id="UP000016927">
    <property type="component" value="Unassembled WGS sequence"/>
</dbReference>
<evidence type="ECO:0000259" key="3">
    <source>
        <dbReference type="PROSITE" id="PS50102"/>
    </source>
</evidence>
<dbReference type="InterPro" id="IPR035979">
    <property type="entry name" value="RBD_domain_sf"/>
</dbReference>
<name>R0MCH9_NOSB1</name>
<dbReference type="GO" id="GO:0003723">
    <property type="term" value="F:RNA binding"/>
    <property type="evidence" value="ECO:0007669"/>
    <property type="project" value="UniProtKB-UniRule"/>
</dbReference>
<dbReference type="PANTHER" id="PTHR23236">
    <property type="entry name" value="EUKARYOTIC TRANSLATION INITIATION FACTOR 4B/4H"/>
    <property type="match status" value="1"/>
</dbReference>
<dbReference type="STRING" id="578461.R0MCH9"/>
<dbReference type="OMA" id="NRDCIST"/>
<reference evidence="4 5" key="1">
    <citation type="journal article" date="2013" name="BMC Genomics">
        <title>Comparative genomics of parasitic silkworm microsporidia reveal an association between genome expansion and host adaptation.</title>
        <authorList>
            <person name="Pan G."/>
            <person name="Xu J."/>
            <person name="Li T."/>
            <person name="Xia Q."/>
            <person name="Liu S.L."/>
            <person name="Zhang G."/>
            <person name="Li S."/>
            <person name="Li C."/>
            <person name="Liu H."/>
            <person name="Yang L."/>
            <person name="Liu T."/>
            <person name="Zhang X."/>
            <person name="Wu Z."/>
            <person name="Fan W."/>
            <person name="Dang X."/>
            <person name="Xiang H."/>
            <person name="Tao M."/>
            <person name="Li Y."/>
            <person name="Hu J."/>
            <person name="Li Z."/>
            <person name="Lin L."/>
            <person name="Luo J."/>
            <person name="Geng L."/>
            <person name="Wang L."/>
            <person name="Long M."/>
            <person name="Wan Y."/>
            <person name="He N."/>
            <person name="Zhang Z."/>
            <person name="Lu C."/>
            <person name="Keeling P.J."/>
            <person name="Wang J."/>
            <person name="Xiang Z."/>
            <person name="Zhou Z."/>
        </authorList>
    </citation>
    <scope>NUCLEOTIDE SEQUENCE [LARGE SCALE GENOMIC DNA]</scope>
    <source>
        <strain evidence="5">CQ1 / CVCC 102059</strain>
    </source>
</reference>
<keyword evidence="1 2" id="KW-0694">RNA-binding</keyword>
<dbReference type="VEuPathDB" id="MicrosporidiaDB:NBO_913g0003"/>
<dbReference type="HOGENOM" id="CLU_1305176_0_0_1"/>
<dbReference type="InterPro" id="IPR000504">
    <property type="entry name" value="RRM_dom"/>
</dbReference>
<dbReference type="EMBL" id="KB909820">
    <property type="protein sequence ID" value="EOB11755.1"/>
    <property type="molecule type" value="Genomic_DNA"/>
</dbReference>
<gene>
    <name evidence="4" type="primary">RB27C</name>
    <name evidence="4" type="ORF">NBO_913g0003</name>
</gene>
<dbReference type="SMART" id="SM00360">
    <property type="entry name" value="RRM"/>
    <property type="match status" value="2"/>
</dbReference>
<organism evidence="4 5">
    <name type="scientific">Nosema bombycis (strain CQ1 / CVCC 102059)</name>
    <name type="common">Microsporidian parasite</name>
    <name type="synonym">Pebrine of silkworm</name>
    <dbReference type="NCBI Taxonomy" id="578461"/>
    <lineage>
        <taxon>Eukaryota</taxon>
        <taxon>Fungi</taxon>
        <taxon>Fungi incertae sedis</taxon>
        <taxon>Microsporidia</taxon>
        <taxon>Nosematidae</taxon>
        <taxon>Nosema</taxon>
    </lineage>
</organism>
<keyword evidence="5" id="KW-1185">Reference proteome</keyword>
<sequence length="211" mass="24816">MKNIESIYPNNIGVEETKTSFLILYKNAKTAKKDLRINEKYKFYNDKLIISNFSYKENEESIKKFLSDLGEVVDISLEKNKDDVFTGKAVVTFESSVNIDKELKLNNKILRVERIRKQVVNDKRIFIGRIDMNLSIMDIRKVIKEAGARITDVRIRYEKDTHKNIGYGHLSFKTREDAIKFENNFQNIKKTLGPHSFYEYAKEKFMGPRKK</sequence>
<evidence type="ECO:0000313" key="5">
    <source>
        <dbReference type="Proteomes" id="UP000016927"/>
    </source>
</evidence>
<dbReference type="PROSITE" id="PS50102">
    <property type="entry name" value="RRM"/>
    <property type="match status" value="2"/>
</dbReference>
<feature type="domain" description="RRM" evidence="3">
    <location>
        <begin position="123"/>
        <end position="203"/>
    </location>
</feature>
<evidence type="ECO:0000313" key="4">
    <source>
        <dbReference type="EMBL" id="EOB11755.1"/>
    </source>
</evidence>
<keyword evidence="4" id="KW-0687">Ribonucleoprotein</keyword>
<proteinExistence type="predicted"/>
<feature type="domain" description="RRM" evidence="3">
    <location>
        <begin position="46"/>
        <end position="117"/>
    </location>
</feature>